<protein>
    <submittedName>
        <fullName evidence="1">1598_t:CDS:1</fullName>
    </submittedName>
</protein>
<evidence type="ECO:0000313" key="1">
    <source>
        <dbReference type="EMBL" id="CAG8796917.1"/>
    </source>
</evidence>
<evidence type="ECO:0000313" key="2">
    <source>
        <dbReference type="Proteomes" id="UP000789396"/>
    </source>
</evidence>
<keyword evidence="2" id="KW-1185">Reference proteome</keyword>
<gene>
    <name evidence="1" type="ORF">RFULGI_LOCUS17325</name>
</gene>
<dbReference type="Proteomes" id="UP000789396">
    <property type="component" value="Unassembled WGS sequence"/>
</dbReference>
<organism evidence="1 2">
    <name type="scientific">Racocetra fulgida</name>
    <dbReference type="NCBI Taxonomy" id="60492"/>
    <lineage>
        <taxon>Eukaryota</taxon>
        <taxon>Fungi</taxon>
        <taxon>Fungi incertae sedis</taxon>
        <taxon>Mucoromycota</taxon>
        <taxon>Glomeromycotina</taxon>
        <taxon>Glomeromycetes</taxon>
        <taxon>Diversisporales</taxon>
        <taxon>Gigasporaceae</taxon>
        <taxon>Racocetra</taxon>
    </lineage>
</organism>
<dbReference type="OrthoDB" id="2426688at2759"/>
<feature type="non-terminal residue" evidence="1">
    <location>
        <position position="149"/>
    </location>
</feature>
<accession>A0A9N9JUZ8</accession>
<dbReference type="AlphaFoldDB" id="A0A9N9JUZ8"/>
<sequence length="149" mass="17113">YDAITEDNPVPPDITLYDTITFVAQAWKNVTVGTIIRSWSRAGLKTSELEETELEEEIINLIERLPISDPLNVHEYIEIDQYMNIEEDLTIDDIIDVVNGQEESKSEKEQKEIVKIGDAIVGLEKLIQYIQQNDLEITSSLMKDLYNLK</sequence>
<name>A0A9N9JUZ8_9GLOM</name>
<reference evidence="1" key="1">
    <citation type="submission" date="2021-06" db="EMBL/GenBank/DDBJ databases">
        <authorList>
            <person name="Kallberg Y."/>
            <person name="Tangrot J."/>
            <person name="Rosling A."/>
        </authorList>
    </citation>
    <scope>NUCLEOTIDE SEQUENCE</scope>
    <source>
        <strain evidence="1">IN212</strain>
    </source>
</reference>
<comment type="caution">
    <text evidence="1">The sequence shown here is derived from an EMBL/GenBank/DDBJ whole genome shotgun (WGS) entry which is preliminary data.</text>
</comment>
<proteinExistence type="predicted"/>
<dbReference type="EMBL" id="CAJVPZ010067249">
    <property type="protein sequence ID" value="CAG8796917.1"/>
    <property type="molecule type" value="Genomic_DNA"/>
</dbReference>
<feature type="non-terminal residue" evidence="1">
    <location>
        <position position="1"/>
    </location>
</feature>